<dbReference type="PANTHER" id="PTHR35787:SF1">
    <property type="entry name" value="GLYCEROL UPTAKE OPERON ANTITERMINATOR REGULATORY PROTEIN"/>
    <property type="match status" value="1"/>
</dbReference>
<dbReference type="Gene3D" id="3.20.20.70">
    <property type="entry name" value="Aldolase class I"/>
    <property type="match status" value="1"/>
</dbReference>
<proteinExistence type="predicted"/>
<dbReference type="PIRSF" id="PIRSF016897">
    <property type="entry name" value="GlpP"/>
    <property type="match status" value="1"/>
</dbReference>
<organism evidence="1 2">
    <name type="scientific">Paratissierella segnis</name>
    <dbReference type="NCBI Taxonomy" id="2763679"/>
    <lineage>
        <taxon>Bacteria</taxon>
        <taxon>Bacillati</taxon>
        <taxon>Bacillota</taxon>
        <taxon>Tissierellia</taxon>
        <taxon>Tissierellales</taxon>
        <taxon>Tissierellaceae</taxon>
        <taxon>Paratissierella</taxon>
    </lineage>
</organism>
<dbReference type="Pfam" id="PF04309">
    <property type="entry name" value="G3P_antiterm"/>
    <property type="match status" value="1"/>
</dbReference>
<sequence>MTLSYEKLESYPIIASVNNLDNLELAIESPCDNIFLLTGNIFNLKEISQRVKNNDKDLFIYVDAIDGFSKDTWGLEYIIKNIYLDGIITRKKNLIKLCKDMGVFTIERILIYDTNSLNEGLNSIRSLRPNCIEILPGIINEVIKTFSTELKIPIISSGLISRSKDIENSLSAGAIAVSSSNINMWHLYT</sequence>
<dbReference type="EMBL" id="JACRTG010000026">
    <property type="protein sequence ID" value="MBC8588745.1"/>
    <property type="molecule type" value="Genomic_DNA"/>
</dbReference>
<keyword evidence="2" id="KW-1185">Reference proteome</keyword>
<evidence type="ECO:0000313" key="2">
    <source>
        <dbReference type="Proteomes" id="UP000601171"/>
    </source>
</evidence>
<dbReference type="GO" id="GO:0006355">
    <property type="term" value="P:regulation of DNA-templated transcription"/>
    <property type="evidence" value="ECO:0007669"/>
    <property type="project" value="InterPro"/>
</dbReference>
<comment type="caution">
    <text evidence="1">The sequence shown here is derived from an EMBL/GenBank/DDBJ whole genome shotgun (WGS) entry which is preliminary data.</text>
</comment>
<dbReference type="InterPro" id="IPR013785">
    <property type="entry name" value="Aldolase_TIM"/>
</dbReference>
<dbReference type="InterPro" id="IPR006699">
    <property type="entry name" value="GlpP"/>
</dbReference>
<dbReference type="AlphaFoldDB" id="A0A926EYU2"/>
<evidence type="ECO:0000313" key="1">
    <source>
        <dbReference type="EMBL" id="MBC8588745.1"/>
    </source>
</evidence>
<reference evidence="1" key="1">
    <citation type="submission" date="2020-08" db="EMBL/GenBank/DDBJ databases">
        <title>Genome public.</title>
        <authorList>
            <person name="Liu C."/>
            <person name="Sun Q."/>
        </authorList>
    </citation>
    <scope>NUCLEOTIDE SEQUENCE</scope>
    <source>
        <strain evidence="1">BX21</strain>
    </source>
</reference>
<dbReference type="Proteomes" id="UP000601171">
    <property type="component" value="Unassembled WGS sequence"/>
</dbReference>
<dbReference type="GO" id="GO:0006071">
    <property type="term" value="P:glycerol metabolic process"/>
    <property type="evidence" value="ECO:0007669"/>
    <property type="project" value="InterPro"/>
</dbReference>
<dbReference type="RefSeq" id="WP_262430198.1">
    <property type="nucleotide sequence ID" value="NZ_JACRTG010000026.1"/>
</dbReference>
<protein>
    <submittedName>
        <fullName evidence="1">Glycerol-3-phosphate responsive antiterminator</fullName>
    </submittedName>
</protein>
<dbReference type="SUPFAM" id="SSF110391">
    <property type="entry name" value="GlpP-like"/>
    <property type="match status" value="1"/>
</dbReference>
<gene>
    <name evidence="1" type="ORF">H8707_11005</name>
</gene>
<dbReference type="PANTHER" id="PTHR35787">
    <property type="entry name" value="GLYCEROL UPTAKE OPERON ANTITERMINATOR REGULATORY PROTEIN"/>
    <property type="match status" value="1"/>
</dbReference>
<accession>A0A926EYU2</accession>
<name>A0A926EYU2_9FIRM</name>